<dbReference type="EMBL" id="BPLQ01009159">
    <property type="protein sequence ID" value="GIY42189.1"/>
    <property type="molecule type" value="Genomic_DNA"/>
</dbReference>
<dbReference type="Proteomes" id="UP001054837">
    <property type="component" value="Unassembled WGS sequence"/>
</dbReference>
<accession>A0AAV4TAE9</accession>
<feature type="compositionally biased region" description="Basic and acidic residues" evidence="1">
    <location>
        <begin position="79"/>
        <end position="101"/>
    </location>
</feature>
<evidence type="ECO:0000313" key="2">
    <source>
        <dbReference type="EMBL" id="GIY42189.1"/>
    </source>
</evidence>
<feature type="region of interest" description="Disordered" evidence="1">
    <location>
        <begin position="78"/>
        <end position="145"/>
    </location>
</feature>
<evidence type="ECO:0000313" key="3">
    <source>
        <dbReference type="Proteomes" id="UP001054837"/>
    </source>
</evidence>
<feature type="compositionally biased region" description="Basic and acidic residues" evidence="1">
    <location>
        <begin position="34"/>
        <end position="47"/>
    </location>
</feature>
<proteinExistence type="predicted"/>
<sequence length="145" mass="16410">MRICNQHSVGICNKTRSNLEFLNQSKRTRMSRSSRVEPQRSEVVPEVRRRKKKGERVAGKVLRDLLPMLIPFETSFTFKHSEPDHKTPGEKFPAPKRDPSEKNVLPIQPRDKSGESVHSGVEFSHAGGGRGRLIGERRVNNKTAG</sequence>
<keyword evidence="3" id="KW-1185">Reference proteome</keyword>
<comment type="caution">
    <text evidence="2">The sequence shown here is derived from an EMBL/GenBank/DDBJ whole genome shotgun (WGS) entry which is preliminary data.</text>
</comment>
<gene>
    <name evidence="2" type="ORF">CDAR_589421</name>
</gene>
<feature type="region of interest" description="Disordered" evidence="1">
    <location>
        <begin position="25"/>
        <end position="55"/>
    </location>
</feature>
<organism evidence="2 3">
    <name type="scientific">Caerostris darwini</name>
    <dbReference type="NCBI Taxonomy" id="1538125"/>
    <lineage>
        <taxon>Eukaryota</taxon>
        <taxon>Metazoa</taxon>
        <taxon>Ecdysozoa</taxon>
        <taxon>Arthropoda</taxon>
        <taxon>Chelicerata</taxon>
        <taxon>Arachnida</taxon>
        <taxon>Araneae</taxon>
        <taxon>Araneomorphae</taxon>
        <taxon>Entelegynae</taxon>
        <taxon>Araneoidea</taxon>
        <taxon>Araneidae</taxon>
        <taxon>Caerostris</taxon>
    </lineage>
</organism>
<reference evidence="2 3" key="1">
    <citation type="submission" date="2021-06" db="EMBL/GenBank/DDBJ databases">
        <title>Caerostris darwini draft genome.</title>
        <authorList>
            <person name="Kono N."/>
            <person name="Arakawa K."/>
        </authorList>
    </citation>
    <scope>NUCLEOTIDE SEQUENCE [LARGE SCALE GENOMIC DNA]</scope>
</reference>
<name>A0AAV4TAE9_9ARAC</name>
<dbReference type="AlphaFoldDB" id="A0AAV4TAE9"/>
<evidence type="ECO:0000256" key="1">
    <source>
        <dbReference type="SAM" id="MobiDB-lite"/>
    </source>
</evidence>
<protein>
    <submittedName>
        <fullName evidence="2">Uncharacterized protein</fullName>
    </submittedName>
</protein>